<name>A0A8J3CSB6_9PROT</name>
<evidence type="ECO:0000256" key="2">
    <source>
        <dbReference type="SAM" id="Phobius"/>
    </source>
</evidence>
<dbReference type="AlphaFoldDB" id="A0A8J3CSB6"/>
<feature type="region of interest" description="Disordered" evidence="1">
    <location>
        <begin position="811"/>
        <end position="853"/>
    </location>
</feature>
<reference evidence="3" key="2">
    <citation type="submission" date="2020-09" db="EMBL/GenBank/DDBJ databases">
        <authorList>
            <person name="Sun Q."/>
            <person name="Kim S."/>
        </authorList>
    </citation>
    <scope>NUCLEOTIDE SEQUENCE</scope>
    <source>
        <strain evidence="3">KCTC 32513</strain>
    </source>
</reference>
<gene>
    <name evidence="3" type="ORF">GCM10009069_17620</name>
</gene>
<feature type="compositionally biased region" description="Gly residues" evidence="1">
    <location>
        <begin position="747"/>
        <end position="763"/>
    </location>
</feature>
<keyword evidence="2" id="KW-0812">Transmembrane</keyword>
<keyword evidence="2" id="KW-0472">Membrane</keyword>
<feature type="compositionally biased region" description="Low complexity" evidence="1">
    <location>
        <begin position="680"/>
        <end position="691"/>
    </location>
</feature>
<comment type="caution">
    <text evidence="3">The sequence shown here is derived from an EMBL/GenBank/DDBJ whole genome shotgun (WGS) entry which is preliminary data.</text>
</comment>
<feature type="compositionally biased region" description="Basic and acidic residues" evidence="1">
    <location>
        <begin position="706"/>
        <end position="716"/>
    </location>
</feature>
<feature type="transmembrane region" description="Helical" evidence="2">
    <location>
        <begin position="61"/>
        <end position="78"/>
    </location>
</feature>
<feature type="region of interest" description="Disordered" evidence="1">
    <location>
        <begin position="661"/>
        <end position="798"/>
    </location>
</feature>
<feature type="region of interest" description="Disordered" evidence="1">
    <location>
        <begin position="626"/>
        <end position="645"/>
    </location>
</feature>
<dbReference type="EMBL" id="BMZH01000006">
    <property type="protein sequence ID" value="GHA95096.1"/>
    <property type="molecule type" value="Genomic_DNA"/>
</dbReference>
<feature type="transmembrane region" description="Helical" evidence="2">
    <location>
        <begin position="150"/>
        <end position="170"/>
    </location>
</feature>
<evidence type="ECO:0000313" key="4">
    <source>
        <dbReference type="Proteomes" id="UP000634004"/>
    </source>
</evidence>
<organism evidence="3 4">
    <name type="scientific">Algimonas arctica</name>
    <dbReference type="NCBI Taxonomy" id="1479486"/>
    <lineage>
        <taxon>Bacteria</taxon>
        <taxon>Pseudomonadati</taxon>
        <taxon>Pseudomonadota</taxon>
        <taxon>Alphaproteobacteria</taxon>
        <taxon>Maricaulales</taxon>
        <taxon>Robiginitomaculaceae</taxon>
        <taxon>Algimonas</taxon>
    </lineage>
</organism>
<dbReference type="RefSeq" id="WP_189497556.1">
    <property type="nucleotide sequence ID" value="NZ_BMZH01000006.1"/>
</dbReference>
<dbReference type="Pfam" id="PF13779">
    <property type="entry name" value="DUF4175"/>
    <property type="match status" value="2"/>
</dbReference>
<feature type="compositionally biased region" description="Basic and acidic residues" evidence="1">
    <location>
        <begin position="811"/>
        <end position="821"/>
    </location>
</feature>
<dbReference type="Proteomes" id="UP000634004">
    <property type="component" value="Unassembled WGS sequence"/>
</dbReference>
<feature type="compositionally biased region" description="Basic and acidic residues" evidence="1">
    <location>
        <begin position="662"/>
        <end position="676"/>
    </location>
</feature>
<accession>A0A8J3CSB6</accession>
<keyword evidence="2" id="KW-1133">Transmembrane helix</keyword>
<feature type="transmembrane region" description="Helical" evidence="2">
    <location>
        <begin position="32"/>
        <end position="55"/>
    </location>
</feature>
<protein>
    <recommendedName>
        <fullName evidence="5">TIGR02302 family protein</fullName>
    </recommendedName>
</protein>
<sequence length="885" mass="96043">MPTSFKAFDKVMATRLARLTTLARARLIWEGYAPIVALPALALSILLILTWLGLWEVAGDPFRIIALVVTVGLIIRAVRRARHIRWPTDSDARRRLENTAGLAHRPLDTLDDAPILSPTLWPAHVAHAQKDADTIRRVGRTPALSVIDRYGLRFITPIALGLALFLSWGLSMERVRHGLSPTVQSPTNPYSLTFEAWVDPPDYTGRPPLYAQGDGVIRAPVGSTLVVRASGASDLPRPRYIGAEGQRFLTVDALGQNNSEVRTIIDSSGVLDWRIGLLRKAFTVDATPDSPPTIESLEPPETDKRDRLVFVFDAADDYGVEQVLLEMVELTDGMIEATAFAVAPSEVDTQAGGFTEATARTIKIDLTRHALAGRKVVARLVAVDGAEQRGVSAPFYITVPDKIFVEPLAKAIMEQRGLLLTGLEAYTPAPTTRADNDATDGTFDTYQTEWRLGRAAPPVQRTVALIEAVTDYPDPGLFNDPVVYMGLRHVGKSLRYARSEAALTGLPDHMWKLAIRAEFGVLGTALQEMQEAQEALREGIARRAPEREIDTLFSRYNQAVDAYMEELRKSATLAEGGGGGGEPMGSTDEIQALLDAIEEANRNGDTEGARRALAQLAELIENMQMQISPSGGGGEGSNEEQMSDEMRKSLEEMADLLGEQRNLQDETRQAERDELRQQYGEEPSGESLSPEELAERQAGIESLVESLREQLAETGERSAAGGGEEGQEDGGQGDGDQPGAGDQDSGEQGGGGDRSADGQGAGSGETSEEAFERALGAMRNSEGALGRGDFSASRQAQAGAIGALRDAGDAIAREMGDRSESQGEDTDALGRGLDGMDSDNAESDIDTRDNAERSREIIEELRRRAADAERDQQEQDYLDRLLKRF</sequence>
<keyword evidence="4" id="KW-1185">Reference proteome</keyword>
<feature type="compositionally biased region" description="Gly residues" evidence="1">
    <location>
        <begin position="720"/>
        <end position="738"/>
    </location>
</feature>
<evidence type="ECO:0008006" key="5">
    <source>
        <dbReference type="Google" id="ProtNLM"/>
    </source>
</evidence>
<reference evidence="3" key="1">
    <citation type="journal article" date="2014" name="Int. J. Syst. Evol. Microbiol.">
        <title>Complete genome sequence of Corynebacterium casei LMG S-19264T (=DSM 44701T), isolated from a smear-ripened cheese.</title>
        <authorList>
            <consortium name="US DOE Joint Genome Institute (JGI-PGF)"/>
            <person name="Walter F."/>
            <person name="Albersmeier A."/>
            <person name="Kalinowski J."/>
            <person name="Ruckert C."/>
        </authorList>
    </citation>
    <scope>NUCLEOTIDE SEQUENCE</scope>
    <source>
        <strain evidence="3">KCTC 32513</strain>
    </source>
</reference>
<evidence type="ECO:0000256" key="1">
    <source>
        <dbReference type="SAM" id="MobiDB-lite"/>
    </source>
</evidence>
<dbReference type="InterPro" id="IPR012683">
    <property type="entry name" value="CHP02302_TM"/>
</dbReference>
<proteinExistence type="predicted"/>
<evidence type="ECO:0000313" key="3">
    <source>
        <dbReference type="EMBL" id="GHA95096.1"/>
    </source>
</evidence>